<protein>
    <submittedName>
        <fullName evidence="1">Uncharacterized protein</fullName>
    </submittedName>
</protein>
<dbReference type="Proteomes" id="UP000078492">
    <property type="component" value="Unassembled WGS sequence"/>
</dbReference>
<dbReference type="EMBL" id="KQ979763">
    <property type="protein sequence ID" value="KYN19260.1"/>
    <property type="molecule type" value="Genomic_DNA"/>
</dbReference>
<accession>A0A195E283</accession>
<evidence type="ECO:0000313" key="2">
    <source>
        <dbReference type="Proteomes" id="UP000078492"/>
    </source>
</evidence>
<sequence length="451" mass="51724">MQNITEEEALHETKLYIKLTNKGMFIYGGWSNERLLNLLKDKLVRCMSPQSIVKAMKYGLLGLTSEELKYFEDFGAKINGDTWIKKLNDKFIWNLAAAGLTEDQCWTIITCGLVSQDKSILYRLLSSGIDVPGIINWQGKVKPISPTTIRFLRKLGIDEDTCNYVEENGIDDEAEDILIDLGYNEYKKKEALEVTEEILCDCNLTILESCSIFLEGKTFDTIYDNSSKTSCSCSLDEMIFSNIFVTSMQCNLTSCPRYSNLLLKEQASKTMTKNDYLKQNVLVPLSWAISRAWRYRPSDPIHYIAHQLLRWKYGNVPQEEIHDFQQIIASSMILMDQELMQERKREGENVIRCSNKAVVKDIAYVVCSEQQKLYRIKETRTFQKDELITILGRPSEIRNFQITIRLAPQAITESSAATTTLVCEQPTHRISQPDRSWIGLGYMLASPVRLV</sequence>
<name>A0A195E283_9HYME</name>
<dbReference type="Pfam" id="PF05186">
    <property type="entry name" value="Dpy-30"/>
    <property type="match status" value="1"/>
</dbReference>
<reference evidence="1 2" key="1">
    <citation type="submission" date="2015-09" db="EMBL/GenBank/DDBJ databases">
        <title>Trachymyrmex cornetzi WGS genome.</title>
        <authorList>
            <person name="Nygaard S."/>
            <person name="Hu H."/>
            <person name="Boomsma J."/>
            <person name="Zhang G."/>
        </authorList>
    </citation>
    <scope>NUCLEOTIDE SEQUENCE [LARGE SCALE GENOMIC DNA]</scope>
    <source>
        <strain evidence="1">Tcor2-1</strain>
        <tissue evidence="1">Whole body</tissue>
    </source>
</reference>
<dbReference type="InterPro" id="IPR007858">
    <property type="entry name" value="Dpy-30_motif"/>
</dbReference>
<dbReference type="CDD" id="cd22966">
    <property type="entry name" value="DD_DYDC-like"/>
    <property type="match status" value="1"/>
</dbReference>
<dbReference type="InterPro" id="IPR049630">
    <property type="entry name" value="DYDC-like_DD"/>
</dbReference>
<proteinExistence type="predicted"/>
<organism evidence="1 2">
    <name type="scientific">Trachymyrmex cornetzi</name>
    <dbReference type="NCBI Taxonomy" id="471704"/>
    <lineage>
        <taxon>Eukaryota</taxon>
        <taxon>Metazoa</taxon>
        <taxon>Ecdysozoa</taxon>
        <taxon>Arthropoda</taxon>
        <taxon>Hexapoda</taxon>
        <taxon>Insecta</taxon>
        <taxon>Pterygota</taxon>
        <taxon>Neoptera</taxon>
        <taxon>Endopterygota</taxon>
        <taxon>Hymenoptera</taxon>
        <taxon>Apocrita</taxon>
        <taxon>Aculeata</taxon>
        <taxon>Formicoidea</taxon>
        <taxon>Formicidae</taxon>
        <taxon>Myrmicinae</taxon>
        <taxon>Trachymyrmex</taxon>
    </lineage>
</organism>
<evidence type="ECO:0000313" key="1">
    <source>
        <dbReference type="EMBL" id="KYN19260.1"/>
    </source>
</evidence>
<gene>
    <name evidence="1" type="ORF">ALC57_08437</name>
</gene>
<keyword evidence="2" id="KW-1185">Reference proteome</keyword>
<dbReference type="AlphaFoldDB" id="A0A195E283"/>